<proteinExistence type="predicted"/>
<evidence type="ECO:0000313" key="2">
    <source>
        <dbReference type="Proteomes" id="UP001139981"/>
    </source>
</evidence>
<gene>
    <name evidence="1" type="ORF">IWW38_001918</name>
</gene>
<dbReference type="Proteomes" id="UP001139981">
    <property type="component" value="Unassembled WGS sequence"/>
</dbReference>
<feature type="non-terminal residue" evidence="1">
    <location>
        <position position="1"/>
    </location>
</feature>
<accession>A0ACC1M5N8</accession>
<evidence type="ECO:0000313" key="1">
    <source>
        <dbReference type="EMBL" id="KAJ2896799.1"/>
    </source>
</evidence>
<dbReference type="EMBL" id="JANBVB010000168">
    <property type="protein sequence ID" value="KAJ2896799.1"/>
    <property type="molecule type" value="Genomic_DNA"/>
</dbReference>
<comment type="caution">
    <text evidence="1">The sequence shown here is derived from an EMBL/GenBank/DDBJ whole genome shotgun (WGS) entry which is preliminary data.</text>
</comment>
<reference evidence="1" key="1">
    <citation type="submission" date="2022-07" db="EMBL/GenBank/DDBJ databases">
        <title>Phylogenomic reconstructions and comparative analyses of Kickxellomycotina fungi.</title>
        <authorList>
            <person name="Reynolds N.K."/>
            <person name="Stajich J.E."/>
            <person name="Barry K."/>
            <person name="Grigoriev I.V."/>
            <person name="Crous P."/>
            <person name="Smith M.E."/>
        </authorList>
    </citation>
    <scope>NUCLEOTIDE SEQUENCE</scope>
    <source>
        <strain evidence="1">CBS 190363</strain>
    </source>
</reference>
<sequence length="1054" mass="117203">SPLAGFVVPLRSAGKSAQSYAGTPQSSVVVLAPKKPVISLPETRFKSVVDDGAPSLYKQTEFKRPESHYIRNIELTEKDLAERVEYDLEEVDREWLRSFNHERTVSGVGGPELSANLLEELIDCTEKTWFDLVKDVQKAISAIQQEQLPPEESACGICGEEECDNTNAIVFCDGCNLAVHQDCYGVPYIPEGQWLCRKCMLSPDTAVSCQLCPQRGGAFKKTSTNKWAHLLCALWIPEVGIANTVYMEPIDSLDQIPRSRWKLNCNLCHRKVGACIQCSQKQCMTAFHATCARKARLSMTVRADRRTGETVFRAFCERHTPASHTQKIDLAAPLKGILANRRKTGGTATPSFLSSSSLLSADLTSLLAGSSNGKMSSADGTSTPIGTSSAAAIGRSAVSLISHADKEVADFFHRAASAASAADDASLQLTMRIFNPDHPVLNNYAFGQILERVRLSRMSQAQRNRVVTRVGRFWALKRSVRHGAPLLKRLHLEPWTASVTKQRALEMAEEQRQAFIRRVRTDLERVRMLVESVRRRERDKLRRSRVQVEYLQKALDPVTPVMRDIIEELMEKRDPRGVFSNPVLLADAPDYDSVVSEPMDFGTVRRKVIEMEYLRMGGLDAFERDLRLVCSNCLAYNKPNTFYFQLATRMLRYIDKLMEDARERIDRLAIDPRTGCLMAEIDFDIFSLNAQQPAAPPPSSPLPFEPATSAVVASTAAALAVDSSVTPALTRSQRKSGGDQLLSSPAPLVTEEDEEAVASPSRRSRGRRRDASSVSDSVKALRQMTLFEQLSVPPPDVRKREMDSFLSRHPGVSATHVPHEGIPDDVNMLKDRLRQTSLVTPVKDPHPPSLTLPPPSVAEKRKEEAMVVDTPSKKRHAKPDALVDTPSKKRATSTGGGGKKKQPVELKERGGDPSVVLTFTATAQGETPSKDYTSGMLVWAKRSGQPWFPGEFMRTTDKRVPEDVLPSKPLLSDTCNLSCLVWLFRGGAESREWVWVSPDDICRMGVHAVVDETFYIGLKDECLGEDAVQRVRVAYHEAFRKKKKRQAVLMTNIH</sequence>
<name>A0ACC1M5N8_9FUNG</name>
<protein>
    <submittedName>
        <fullName evidence="1">Uncharacterized protein</fullName>
    </submittedName>
</protein>
<organism evidence="1 2">
    <name type="scientific">Coemansia aciculifera</name>
    <dbReference type="NCBI Taxonomy" id="417176"/>
    <lineage>
        <taxon>Eukaryota</taxon>
        <taxon>Fungi</taxon>
        <taxon>Fungi incertae sedis</taxon>
        <taxon>Zoopagomycota</taxon>
        <taxon>Kickxellomycotina</taxon>
        <taxon>Kickxellomycetes</taxon>
        <taxon>Kickxellales</taxon>
        <taxon>Kickxellaceae</taxon>
        <taxon>Coemansia</taxon>
    </lineage>
</organism>
<keyword evidence="2" id="KW-1185">Reference proteome</keyword>